<feature type="transmembrane region" description="Helical" evidence="2">
    <location>
        <begin position="467"/>
        <end position="491"/>
    </location>
</feature>
<feature type="transmembrane region" description="Helical" evidence="2">
    <location>
        <begin position="503"/>
        <end position="523"/>
    </location>
</feature>
<dbReference type="GO" id="GO:0006508">
    <property type="term" value="P:proteolysis"/>
    <property type="evidence" value="ECO:0007669"/>
    <property type="project" value="UniProtKB-KW"/>
</dbReference>
<feature type="region of interest" description="Disordered" evidence="1">
    <location>
        <begin position="898"/>
        <end position="931"/>
    </location>
</feature>
<dbReference type="GO" id="GO:0008233">
    <property type="term" value="F:peptidase activity"/>
    <property type="evidence" value="ECO:0007669"/>
    <property type="project" value="UniProtKB-KW"/>
</dbReference>
<keyword evidence="4" id="KW-1185">Reference proteome</keyword>
<protein>
    <submittedName>
        <fullName evidence="3">Protease</fullName>
    </submittedName>
</protein>
<evidence type="ECO:0000313" key="3">
    <source>
        <dbReference type="EMBL" id="CAB9497646.1"/>
    </source>
</evidence>
<gene>
    <name evidence="3" type="ORF">SEMRO_23_G015900.1</name>
</gene>
<dbReference type="GO" id="GO:0005886">
    <property type="term" value="C:plasma membrane"/>
    <property type="evidence" value="ECO:0007669"/>
    <property type="project" value="TreeGrafter"/>
</dbReference>
<feature type="transmembrane region" description="Helical" evidence="2">
    <location>
        <begin position="222"/>
        <end position="247"/>
    </location>
</feature>
<feature type="compositionally biased region" description="Low complexity" evidence="1">
    <location>
        <begin position="16"/>
        <end position="27"/>
    </location>
</feature>
<dbReference type="OrthoDB" id="197892at2759"/>
<evidence type="ECO:0000313" key="4">
    <source>
        <dbReference type="Proteomes" id="UP001153069"/>
    </source>
</evidence>
<comment type="caution">
    <text evidence="3">The sequence shown here is derived from an EMBL/GenBank/DDBJ whole genome shotgun (WGS) entry which is preliminary data.</text>
</comment>
<dbReference type="PANTHER" id="PTHR13018:SF5">
    <property type="entry name" value="RE44586P"/>
    <property type="match status" value="1"/>
</dbReference>
<reference evidence="3" key="1">
    <citation type="submission" date="2020-06" db="EMBL/GenBank/DDBJ databases">
        <authorList>
            <consortium name="Plant Systems Biology data submission"/>
        </authorList>
    </citation>
    <scope>NUCLEOTIDE SEQUENCE</scope>
    <source>
        <strain evidence="3">D6</strain>
    </source>
</reference>
<dbReference type="AlphaFoldDB" id="A0A9N8D9G1"/>
<keyword evidence="2" id="KW-1133">Transmembrane helix</keyword>
<keyword evidence="2" id="KW-0472">Membrane</keyword>
<evidence type="ECO:0000256" key="1">
    <source>
        <dbReference type="SAM" id="MobiDB-lite"/>
    </source>
</evidence>
<dbReference type="GO" id="GO:0005227">
    <property type="term" value="F:calcium-activated cation channel activity"/>
    <property type="evidence" value="ECO:0007669"/>
    <property type="project" value="InterPro"/>
</dbReference>
<evidence type="ECO:0000256" key="2">
    <source>
        <dbReference type="SAM" id="Phobius"/>
    </source>
</evidence>
<dbReference type="EMBL" id="CAICTM010000023">
    <property type="protein sequence ID" value="CAB9497646.1"/>
    <property type="molecule type" value="Genomic_DNA"/>
</dbReference>
<dbReference type="InterPro" id="IPR045122">
    <property type="entry name" value="Csc1-like"/>
</dbReference>
<keyword evidence="3" id="KW-0378">Hydrolase</keyword>
<feature type="compositionally biased region" description="Acidic residues" evidence="1">
    <location>
        <begin position="906"/>
        <end position="918"/>
    </location>
</feature>
<keyword evidence="3" id="KW-0645">Protease</keyword>
<dbReference type="PANTHER" id="PTHR13018">
    <property type="entry name" value="PROBABLE MEMBRANE PROTEIN DUF221-RELATED"/>
    <property type="match status" value="1"/>
</dbReference>
<feature type="transmembrane region" description="Helical" evidence="2">
    <location>
        <begin position="142"/>
        <end position="162"/>
    </location>
</feature>
<proteinExistence type="predicted"/>
<feature type="transmembrane region" description="Helical" evidence="2">
    <location>
        <begin position="792"/>
        <end position="812"/>
    </location>
</feature>
<feature type="region of interest" description="Disordered" evidence="1">
    <location>
        <begin position="1"/>
        <end position="29"/>
    </location>
</feature>
<feature type="transmembrane region" description="Helical" evidence="2">
    <location>
        <begin position="633"/>
        <end position="661"/>
    </location>
</feature>
<keyword evidence="2" id="KW-0812">Transmembrane</keyword>
<accession>A0A9N8D9G1</accession>
<feature type="transmembrane region" description="Helical" evidence="2">
    <location>
        <begin position="687"/>
        <end position="705"/>
    </location>
</feature>
<sequence length="950" mass="109307">MTTKGATMDEIRQLDRSSQQQRSNSARGFRLTDAEIEQLMESLEHEEEGKERTWARWFVETYLQHCSWYFPRKDIPGAPSLSYSWAYYERVTLPRHFVGPAKRRAEPNEKGETELYNPWKTKQKHLVEFGIGVDLYFQSVRAISIMFLVAALCNVPSIYHYAVNYSDDRGRRWGLEGSAECASTYWAYCEDCTRELFPGESASRLAEADDGSLLAMRNDCDVTLMLGAVNWFTWVFFFLFLTGMSMYQTTREIRFDEDKLTAKDYSVAVKNPPPDALDPDEWRDFFAQFAEKQVTLVSLHLDNEEMLRTLLLRRIQRDQLRRMLPKGTDLDDEDALRMAVDVHIRERDAEPQGCVGCVLEFLLFKPLRMFGLLAKAESCLERIDTLTEKIKELQLQEYELSKVYVTFETEEGQRSALEALSASRVDIIMNNTHNIPPSAIFRDRVLRVIDPTEPNAVRWQDLSDSKLYRVLASFANFIVTIGLIAVAGYCADITRQELGPRMSAALVAIFNGGIPFVLQQLMMFERHQTEGGYQSSLYFKITLFRWFNTAMVLQFITPFTSSISTGRNDLLPSISAILWAELFITPFIRYADFPGNLQKHILAPRAVTQEQMNLCFLGTRYNLGERYTDLTKVLFVCFFYSALFPASFFFGFAILLVQYYVDKICLVRIWGVAPSLGNKLAVFSRKYFFTGALVAFIISSAYAWAEFPYDNLCDPEGGTISKIIPQRNASALRFSDDKRIDVNVGQEEPVRFCHQGYRGQLETYGFNFPPSVLAQPDGLKWMTEDQETIVTWFYWSVILAMVAFFIIGFLRITTKAIVGCFRSNYEPTGSSQRIDFSCNQDIVAYFPSIKLFTYPFPFIAANIDDLDPDLVGFTDTDKHLDHWNLMFDVPFPGMHRRKRSLNDPEPSPDEPSPEDELQPEQAGNTERPIFGIVKHYPPDWWVSEALKKNR</sequence>
<dbReference type="Proteomes" id="UP001153069">
    <property type="component" value="Unassembled WGS sequence"/>
</dbReference>
<name>A0A9N8D9G1_9STRA</name>
<organism evidence="3 4">
    <name type="scientific">Seminavis robusta</name>
    <dbReference type="NCBI Taxonomy" id="568900"/>
    <lineage>
        <taxon>Eukaryota</taxon>
        <taxon>Sar</taxon>
        <taxon>Stramenopiles</taxon>
        <taxon>Ochrophyta</taxon>
        <taxon>Bacillariophyta</taxon>
        <taxon>Bacillariophyceae</taxon>
        <taxon>Bacillariophycidae</taxon>
        <taxon>Naviculales</taxon>
        <taxon>Naviculaceae</taxon>
        <taxon>Seminavis</taxon>
    </lineage>
</organism>